<protein>
    <recommendedName>
        <fullName evidence="2">non-specific serine/threonine protein kinase</fullName>
        <ecNumber evidence="2">2.7.11.1</ecNumber>
    </recommendedName>
</protein>
<dbReference type="FunFam" id="1.10.510.10:FF:000590">
    <property type="entry name" value="PR5-like receptor kinase"/>
    <property type="match status" value="1"/>
</dbReference>
<evidence type="ECO:0000256" key="19">
    <source>
        <dbReference type="SAM" id="Phobius"/>
    </source>
</evidence>
<evidence type="ECO:0000256" key="14">
    <source>
        <dbReference type="ARBA" id="ARBA00023170"/>
    </source>
</evidence>
<gene>
    <name evidence="22" type="ORF">I3842_05G233200</name>
</gene>
<dbReference type="EC" id="2.7.11.1" evidence="2"/>
<name>A0A922F857_CARIL</name>
<evidence type="ECO:0000256" key="17">
    <source>
        <dbReference type="ARBA" id="ARBA00048679"/>
    </source>
</evidence>
<evidence type="ECO:0000256" key="4">
    <source>
        <dbReference type="ARBA" id="ARBA00022536"/>
    </source>
</evidence>
<sequence length="610" mass="69356">MASVSKSSVFFLLSYLVLLCSAKDEDKECTKEFDCGILGKLHFPFSNTENPVCGLFIKDCETNTPKIQLAGSERSYEVVNFSWPDVMGIKGQLLPGKCKSLNNSNLPSFPSYLEFPKLNQFLYICERNRKANNISLLLASFKNLSCNNEYEIWYSLSRERLPDASNCSIIPLRRFDDDWLKPFKIVLHVVWSAGFDNCRKCHRGGGNCQDRNGSVQCVKEKKLKSVIPLVILFIEIGILTVVIIYCLRRKFPYFWKKESVSHQNIDDFLRNFGPLAIKRYSYSDIKKMTNFFKEKLGQGGYGGVYKGKLQDGCLVAMKVLKESRANGEEFINEVASISRTSHVNIVTLMGFCFEGSKRALIYEFMPNGSLEKFIFKKYCSKDDYQLDWETLYKIAVGIARGLEYLHRGCNARILHFDIKPHNILLDRNYNPKISDFGLAKICSRGESIISMLGTRGTAGYIAPEVFSRNFGGISHKSDVYSYGMMVLEMVGGRKNIDSEVDCTSEIYFPHWVYKRLELDEELSLQGLEMNEDDRESTKKMIIVGLWCIQTNPSNRPAMGKVVDMLEGSSEYLQIPSKPFLSSPSRSPQTKFSFDSSTTMDVLQVESIACS</sequence>
<proteinExistence type="predicted"/>
<keyword evidence="9" id="KW-0418">Kinase</keyword>
<evidence type="ECO:0000256" key="2">
    <source>
        <dbReference type="ARBA" id="ARBA00012513"/>
    </source>
</evidence>
<reference evidence="22" key="1">
    <citation type="submission" date="2021-01" db="EMBL/GenBank/DDBJ databases">
        <authorList>
            <person name="Lovell J.T."/>
            <person name="Bentley N."/>
            <person name="Bhattarai G."/>
            <person name="Jenkins J.W."/>
            <person name="Sreedasyam A."/>
            <person name="Alarcon Y."/>
            <person name="Bock C."/>
            <person name="Boston L."/>
            <person name="Carlson J."/>
            <person name="Cervantes K."/>
            <person name="Clermont K."/>
            <person name="Krom N."/>
            <person name="Kubenka K."/>
            <person name="Mamidi S."/>
            <person name="Mattison C."/>
            <person name="Monteros M."/>
            <person name="Pisani C."/>
            <person name="Plott C."/>
            <person name="Rajasekar S."/>
            <person name="Rhein H.S."/>
            <person name="Rohla C."/>
            <person name="Song M."/>
            <person name="Hilaire R.S."/>
            <person name="Shu S."/>
            <person name="Wells L."/>
            <person name="Wang X."/>
            <person name="Webber J."/>
            <person name="Heerema R.J."/>
            <person name="Klein P."/>
            <person name="Conner P."/>
            <person name="Grauke L."/>
            <person name="Grimwood J."/>
            <person name="Schmutz J."/>
            <person name="Randall J.J."/>
        </authorList>
    </citation>
    <scope>NUCLEOTIDE SEQUENCE</scope>
    <source>
        <tissue evidence="22">Leaf</tissue>
    </source>
</reference>
<evidence type="ECO:0000256" key="13">
    <source>
        <dbReference type="ARBA" id="ARBA00023157"/>
    </source>
</evidence>
<evidence type="ECO:0000256" key="16">
    <source>
        <dbReference type="ARBA" id="ARBA00047899"/>
    </source>
</evidence>
<feature type="transmembrane region" description="Helical" evidence="19">
    <location>
        <begin position="226"/>
        <end position="247"/>
    </location>
</feature>
<evidence type="ECO:0000256" key="10">
    <source>
        <dbReference type="ARBA" id="ARBA00022840"/>
    </source>
</evidence>
<keyword evidence="8 18" id="KW-0547">Nucleotide-binding</keyword>
<dbReference type="PROSITE" id="PS00108">
    <property type="entry name" value="PROTEIN_KINASE_ST"/>
    <property type="match status" value="1"/>
</dbReference>
<evidence type="ECO:0000256" key="9">
    <source>
        <dbReference type="ARBA" id="ARBA00022777"/>
    </source>
</evidence>
<dbReference type="Proteomes" id="UP000811246">
    <property type="component" value="Chromosome 5"/>
</dbReference>
<dbReference type="SMART" id="SM00220">
    <property type="entry name" value="S_TKc"/>
    <property type="match status" value="1"/>
</dbReference>
<evidence type="ECO:0000256" key="20">
    <source>
        <dbReference type="SAM" id="SignalP"/>
    </source>
</evidence>
<dbReference type="InterPro" id="IPR008271">
    <property type="entry name" value="Ser/Thr_kinase_AS"/>
</dbReference>
<dbReference type="InterPro" id="IPR017441">
    <property type="entry name" value="Protein_kinase_ATP_BS"/>
</dbReference>
<evidence type="ECO:0000256" key="6">
    <source>
        <dbReference type="ARBA" id="ARBA00022692"/>
    </source>
</evidence>
<keyword evidence="12 19" id="KW-0472">Membrane</keyword>
<evidence type="ECO:0000313" key="22">
    <source>
        <dbReference type="EMBL" id="KAG6715097.1"/>
    </source>
</evidence>
<dbReference type="GO" id="GO:0005524">
    <property type="term" value="F:ATP binding"/>
    <property type="evidence" value="ECO:0007669"/>
    <property type="project" value="UniProtKB-UniRule"/>
</dbReference>
<evidence type="ECO:0000259" key="21">
    <source>
        <dbReference type="PROSITE" id="PS50011"/>
    </source>
</evidence>
<feature type="binding site" evidence="18">
    <location>
        <position position="318"/>
    </location>
    <ligand>
        <name>ATP</name>
        <dbReference type="ChEBI" id="CHEBI:30616"/>
    </ligand>
</feature>
<accession>A0A922F857</accession>
<dbReference type="FunFam" id="3.30.200.20:FF:000059">
    <property type="entry name" value="S-receptor-like serine/threonine-protein kinase"/>
    <property type="match status" value="1"/>
</dbReference>
<keyword evidence="4" id="KW-0245">EGF-like domain</keyword>
<keyword evidence="6 19" id="KW-0812">Transmembrane</keyword>
<comment type="catalytic activity">
    <reaction evidence="17">
        <text>L-seryl-[protein] + ATP = O-phospho-L-seryl-[protein] + ADP + H(+)</text>
        <dbReference type="Rhea" id="RHEA:17989"/>
        <dbReference type="Rhea" id="RHEA-COMP:9863"/>
        <dbReference type="Rhea" id="RHEA-COMP:11604"/>
        <dbReference type="ChEBI" id="CHEBI:15378"/>
        <dbReference type="ChEBI" id="CHEBI:29999"/>
        <dbReference type="ChEBI" id="CHEBI:30616"/>
        <dbReference type="ChEBI" id="CHEBI:83421"/>
        <dbReference type="ChEBI" id="CHEBI:456216"/>
        <dbReference type="EC" id="2.7.11.1"/>
    </reaction>
</comment>
<keyword evidence="14" id="KW-0675">Receptor</keyword>
<dbReference type="Pfam" id="PF00069">
    <property type="entry name" value="Pkinase"/>
    <property type="match status" value="1"/>
</dbReference>
<keyword evidence="13" id="KW-1015">Disulfide bond</keyword>
<comment type="catalytic activity">
    <reaction evidence="16">
        <text>L-threonyl-[protein] + ATP = O-phospho-L-threonyl-[protein] + ADP + H(+)</text>
        <dbReference type="Rhea" id="RHEA:46608"/>
        <dbReference type="Rhea" id="RHEA-COMP:11060"/>
        <dbReference type="Rhea" id="RHEA-COMP:11605"/>
        <dbReference type="ChEBI" id="CHEBI:15378"/>
        <dbReference type="ChEBI" id="CHEBI:30013"/>
        <dbReference type="ChEBI" id="CHEBI:30616"/>
        <dbReference type="ChEBI" id="CHEBI:61977"/>
        <dbReference type="ChEBI" id="CHEBI:456216"/>
        <dbReference type="EC" id="2.7.11.1"/>
    </reaction>
</comment>
<organism evidence="22 23">
    <name type="scientific">Carya illinoinensis</name>
    <name type="common">Pecan</name>
    <dbReference type="NCBI Taxonomy" id="32201"/>
    <lineage>
        <taxon>Eukaryota</taxon>
        <taxon>Viridiplantae</taxon>
        <taxon>Streptophyta</taxon>
        <taxon>Embryophyta</taxon>
        <taxon>Tracheophyta</taxon>
        <taxon>Spermatophyta</taxon>
        <taxon>Magnoliopsida</taxon>
        <taxon>eudicotyledons</taxon>
        <taxon>Gunneridae</taxon>
        <taxon>Pentapetalae</taxon>
        <taxon>rosids</taxon>
        <taxon>fabids</taxon>
        <taxon>Fagales</taxon>
        <taxon>Juglandaceae</taxon>
        <taxon>Carya</taxon>
    </lineage>
</organism>
<keyword evidence="3" id="KW-0723">Serine/threonine-protein kinase</keyword>
<evidence type="ECO:0000256" key="12">
    <source>
        <dbReference type="ARBA" id="ARBA00023136"/>
    </source>
</evidence>
<dbReference type="PROSITE" id="PS00107">
    <property type="entry name" value="PROTEIN_KINASE_ATP"/>
    <property type="match status" value="1"/>
</dbReference>
<dbReference type="GO" id="GO:0016020">
    <property type="term" value="C:membrane"/>
    <property type="evidence" value="ECO:0007669"/>
    <property type="project" value="UniProtKB-SubCell"/>
</dbReference>
<dbReference type="GO" id="GO:0004674">
    <property type="term" value="F:protein serine/threonine kinase activity"/>
    <property type="evidence" value="ECO:0007669"/>
    <property type="project" value="UniProtKB-KW"/>
</dbReference>
<evidence type="ECO:0000256" key="11">
    <source>
        <dbReference type="ARBA" id="ARBA00022989"/>
    </source>
</evidence>
<evidence type="ECO:0000313" key="23">
    <source>
        <dbReference type="Proteomes" id="UP000811246"/>
    </source>
</evidence>
<dbReference type="InterPro" id="IPR000719">
    <property type="entry name" value="Prot_kinase_dom"/>
</dbReference>
<feature type="domain" description="Protein kinase" evidence="21">
    <location>
        <begin position="290"/>
        <end position="572"/>
    </location>
</feature>
<comment type="subcellular location">
    <subcellularLocation>
        <location evidence="1">Membrane</location>
        <topology evidence="1">Single-pass type I membrane protein</topology>
    </subcellularLocation>
</comment>
<comment type="caution">
    <text evidence="22">The sequence shown here is derived from an EMBL/GenBank/DDBJ whole genome shotgun (WGS) entry which is preliminary data.</text>
</comment>
<dbReference type="InterPro" id="IPR045874">
    <property type="entry name" value="LRK10/LRL21-25-like"/>
</dbReference>
<dbReference type="EMBL" id="CM031829">
    <property type="protein sequence ID" value="KAG6715097.1"/>
    <property type="molecule type" value="Genomic_DNA"/>
</dbReference>
<feature type="chain" id="PRO_5036942253" description="non-specific serine/threonine protein kinase" evidence="20">
    <location>
        <begin position="23"/>
        <end position="610"/>
    </location>
</feature>
<keyword evidence="11 19" id="KW-1133">Transmembrane helix</keyword>
<dbReference type="PANTHER" id="PTHR27009">
    <property type="entry name" value="RUST RESISTANCE KINASE LR10-RELATED"/>
    <property type="match status" value="1"/>
</dbReference>
<evidence type="ECO:0000256" key="5">
    <source>
        <dbReference type="ARBA" id="ARBA00022679"/>
    </source>
</evidence>
<feature type="signal peptide" evidence="20">
    <location>
        <begin position="1"/>
        <end position="22"/>
    </location>
</feature>
<keyword evidence="5" id="KW-0808">Transferase</keyword>
<keyword evidence="10 18" id="KW-0067">ATP-binding</keyword>
<evidence type="ECO:0000256" key="7">
    <source>
        <dbReference type="ARBA" id="ARBA00022729"/>
    </source>
</evidence>
<keyword evidence="7 20" id="KW-0732">Signal</keyword>
<dbReference type="AlphaFoldDB" id="A0A922F857"/>
<evidence type="ECO:0000256" key="3">
    <source>
        <dbReference type="ARBA" id="ARBA00022527"/>
    </source>
</evidence>
<dbReference type="PROSITE" id="PS50011">
    <property type="entry name" value="PROTEIN_KINASE_DOM"/>
    <property type="match status" value="1"/>
</dbReference>
<keyword evidence="15" id="KW-0325">Glycoprotein</keyword>
<evidence type="ECO:0000256" key="18">
    <source>
        <dbReference type="PROSITE-ProRule" id="PRU10141"/>
    </source>
</evidence>
<evidence type="ECO:0000256" key="8">
    <source>
        <dbReference type="ARBA" id="ARBA00022741"/>
    </source>
</evidence>
<evidence type="ECO:0000256" key="15">
    <source>
        <dbReference type="ARBA" id="ARBA00023180"/>
    </source>
</evidence>
<evidence type="ECO:0000256" key="1">
    <source>
        <dbReference type="ARBA" id="ARBA00004479"/>
    </source>
</evidence>